<feature type="region of interest" description="Disordered" evidence="11">
    <location>
        <begin position="315"/>
        <end position="336"/>
    </location>
</feature>
<dbReference type="InterPro" id="IPR015946">
    <property type="entry name" value="KH_dom-like_a/b"/>
</dbReference>
<feature type="compositionally biased region" description="Basic and acidic residues" evidence="11">
    <location>
        <begin position="325"/>
        <end position="336"/>
    </location>
</feature>
<evidence type="ECO:0000256" key="2">
    <source>
        <dbReference type="ARBA" id="ARBA00020953"/>
    </source>
</evidence>
<evidence type="ECO:0000256" key="11">
    <source>
        <dbReference type="SAM" id="MobiDB-lite"/>
    </source>
</evidence>
<dbReference type="PROSITE" id="PS51712">
    <property type="entry name" value="G_ENGA"/>
    <property type="match status" value="1"/>
</dbReference>
<dbReference type="PATRIC" id="fig|1619043.3.peg.193"/>
<sequence length="471" mass="52697">MLSTVVIIGRRNVGKSALFNRLIEETKAIVSEVAGTTRDRTEGICLWRGHEIRVVDTGGLDIGKTDTIEKEIRKQVKFALKKADLIVFLVDLRVGLQPSEAYLAKELLPYKDKTILVGNKAETQKWRDLADDPRWQRLRLGQPRPISAATGIGVGDLLDLIFKYLNIEIYGGKASVRTEALPPYPTPDLRIAIIGKPNVGKSSLLNKILGEERVIVSPIPHTTREPQDTRLDFKNKHILLIDTAGIRKKAKIEPGMEKAGVDKTWNILKRSDVALFVIDGESGIDEQDKHLAGLIHEEGKGVIIVVNKWDLLGEKPSPSPLPRGDGGRRPGEGRTTREGNLLMKQIHFGLPGLTFAPVVFISALTGHGVQKLLPLALNVLQNRKRIIPDEEMVDLLPKFILRHKPTKGKGTRHPIIRSIEQTATEPPTFVVAIGPKQSLHESYLRYLENRLREFYDFEGTPIKIWVRQERG</sequence>
<comment type="caution">
    <text evidence="13">The sequence shown here is derived from an EMBL/GenBank/DDBJ whole genome shotgun (WGS) entry which is preliminary data.</text>
</comment>
<evidence type="ECO:0000256" key="6">
    <source>
        <dbReference type="ARBA" id="ARBA00023134"/>
    </source>
</evidence>
<dbReference type="GO" id="GO:0043022">
    <property type="term" value="F:ribosome binding"/>
    <property type="evidence" value="ECO:0007669"/>
    <property type="project" value="TreeGrafter"/>
</dbReference>
<protein>
    <recommendedName>
        <fullName evidence="2 8">GTPase Der</fullName>
    </recommendedName>
    <alternativeName>
        <fullName evidence="7 8">GTP-binding protein EngA</fullName>
    </alternativeName>
</protein>
<evidence type="ECO:0000256" key="10">
    <source>
        <dbReference type="RuleBase" id="RU004481"/>
    </source>
</evidence>
<dbReference type="Pfam" id="PF14714">
    <property type="entry name" value="KH_dom-like"/>
    <property type="match status" value="1"/>
</dbReference>
<evidence type="ECO:0000259" key="12">
    <source>
        <dbReference type="PROSITE" id="PS51712"/>
    </source>
</evidence>
<evidence type="ECO:0000313" key="14">
    <source>
        <dbReference type="Proteomes" id="UP000033982"/>
    </source>
</evidence>
<dbReference type="Gene3D" id="3.30.300.20">
    <property type="match status" value="1"/>
</dbReference>
<dbReference type="EMBL" id="LCQN01000004">
    <property type="protein sequence ID" value="KKW17404.1"/>
    <property type="molecule type" value="Genomic_DNA"/>
</dbReference>
<gene>
    <name evidence="8" type="primary">der</name>
    <name evidence="13" type="ORF">UY58_C0004G0028</name>
</gene>
<dbReference type="GO" id="GO:0042254">
    <property type="term" value="P:ribosome biogenesis"/>
    <property type="evidence" value="ECO:0007669"/>
    <property type="project" value="UniProtKB-KW"/>
</dbReference>
<keyword evidence="3 8" id="KW-0690">Ribosome biogenesis</keyword>
<dbReference type="PIRSF" id="PIRSF006485">
    <property type="entry name" value="GTP-binding_EngA"/>
    <property type="match status" value="1"/>
</dbReference>
<feature type="binding site" evidence="8">
    <location>
        <begin position="307"/>
        <end position="310"/>
    </location>
    <ligand>
        <name>GTP</name>
        <dbReference type="ChEBI" id="CHEBI:37565"/>
        <label>2</label>
    </ligand>
</feature>
<dbReference type="PANTHER" id="PTHR43834">
    <property type="entry name" value="GTPASE DER"/>
    <property type="match status" value="1"/>
</dbReference>
<feature type="binding site" evidence="8">
    <location>
        <begin position="119"/>
        <end position="122"/>
    </location>
    <ligand>
        <name>GTP</name>
        <dbReference type="ChEBI" id="CHEBI:37565"/>
        <label>1</label>
    </ligand>
</feature>
<keyword evidence="6 8" id="KW-0342">GTP-binding</keyword>
<accession>A0A0G1ZDX7</accession>
<feature type="binding site" evidence="8">
    <location>
        <begin position="56"/>
        <end position="60"/>
    </location>
    <ligand>
        <name>GTP</name>
        <dbReference type="ChEBI" id="CHEBI:37565"/>
        <label>1</label>
    </ligand>
</feature>
<keyword evidence="4 10" id="KW-0677">Repeat</keyword>
<comment type="similarity">
    <text evidence="1 8 9 10">Belongs to the TRAFAC class TrmE-Era-EngA-EngB-Septin-like GTPase superfamily. EngA (Der) GTPase family.</text>
</comment>
<dbReference type="CDD" id="cd01895">
    <property type="entry name" value="EngA2"/>
    <property type="match status" value="1"/>
</dbReference>
<dbReference type="HAMAP" id="MF_00195">
    <property type="entry name" value="GTPase_Der"/>
    <property type="match status" value="1"/>
</dbReference>
<dbReference type="CDD" id="cd01894">
    <property type="entry name" value="EngA1"/>
    <property type="match status" value="1"/>
</dbReference>
<feature type="binding site" evidence="8">
    <location>
        <begin position="195"/>
        <end position="202"/>
    </location>
    <ligand>
        <name>GTP</name>
        <dbReference type="ChEBI" id="CHEBI:37565"/>
        <label>2</label>
    </ligand>
</feature>
<dbReference type="AlphaFoldDB" id="A0A0G1ZDX7"/>
<dbReference type="NCBIfam" id="TIGR00231">
    <property type="entry name" value="small_GTP"/>
    <property type="match status" value="2"/>
</dbReference>
<evidence type="ECO:0000256" key="8">
    <source>
        <dbReference type="HAMAP-Rule" id="MF_00195"/>
    </source>
</evidence>
<comment type="subunit">
    <text evidence="8">Associates with the 50S ribosomal subunit.</text>
</comment>
<dbReference type="Proteomes" id="UP000033982">
    <property type="component" value="Unassembled WGS sequence"/>
</dbReference>
<proteinExistence type="inferred from homology"/>
<evidence type="ECO:0000256" key="7">
    <source>
        <dbReference type="ARBA" id="ARBA00032345"/>
    </source>
</evidence>
<feature type="binding site" evidence="8">
    <location>
        <begin position="242"/>
        <end position="246"/>
    </location>
    <ligand>
        <name>GTP</name>
        <dbReference type="ChEBI" id="CHEBI:37565"/>
        <label>2</label>
    </ligand>
</feature>
<dbReference type="InterPro" id="IPR032859">
    <property type="entry name" value="KH_dom-like"/>
</dbReference>
<dbReference type="PRINTS" id="PR00326">
    <property type="entry name" value="GTP1OBG"/>
</dbReference>
<dbReference type="Pfam" id="PF01926">
    <property type="entry name" value="MMR_HSR1"/>
    <property type="match status" value="2"/>
</dbReference>
<feature type="domain" description="EngA-type G" evidence="12">
    <location>
        <begin position="189"/>
        <end position="384"/>
    </location>
</feature>
<dbReference type="NCBIfam" id="TIGR03594">
    <property type="entry name" value="GTPase_EngA"/>
    <property type="match status" value="1"/>
</dbReference>
<dbReference type="InterPro" id="IPR016484">
    <property type="entry name" value="GTPase_Der"/>
</dbReference>
<dbReference type="SUPFAM" id="SSF52540">
    <property type="entry name" value="P-loop containing nucleoside triphosphate hydrolases"/>
    <property type="match status" value="2"/>
</dbReference>
<feature type="binding site" evidence="8">
    <location>
        <begin position="9"/>
        <end position="16"/>
    </location>
    <ligand>
        <name>GTP</name>
        <dbReference type="ChEBI" id="CHEBI:37565"/>
        <label>1</label>
    </ligand>
</feature>
<evidence type="ECO:0000256" key="4">
    <source>
        <dbReference type="ARBA" id="ARBA00022737"/>
    </source>
</evidence>
<dbReference type="InterPro" id="IPR027417">
    <property type="entry name" value="P-loop_NTPase"/>
</dbReference>
<dbReference type="PANTHER" id="PTHR43834:SF6">
    <property type="entry name" value="GTPASE DER"/>
    <property type="match status" value="1"/>
</dbReference>
<evidence type="ECO:0000256" key="1">
    <source>
        <dbReference type="ARBA" id="ARBA00008279"/>
    </source>
</evidence>
<evidence type="ECO:0000313" key="13">
    <source>
        <dbReference type="EMBL" id="KKW17404.1"/>
    </source>
</evidence>
<organism evidence="13 14">
    <name type="scientific">Candidatus Magasanikbacteria bacterium GW2011_GWA2_50_22</name>
    <dbReference type="NCBI Taxonomy" id="1619043"/>
    <lineage>
        <taxon>Bacteria</taxon>
        <taxon>Candidatus Magasanikiibacteriota</taxon>
    </lineage>
</organism>
<dbReference type="Gene3D" id="3.40.50.300">
    <property type="entry name" value="P-loop containing nucleotide triphosphate hydrolases"/>
    <property type="match status" value="2"/>
</dbReference>
<comment type="function">
    <text evidence="8 10">GTPase that plays an essential role in the late steps of ribosome biogenesis.</text>
</comment>
<evidence type="ECO:0000256" key="5">
    <source>
        <dbReference type="ARBA" id="ARBA00022741"/>
    </source>
</evidence>
<reference evidence="13 14" key="1">
    <citation type="journal article" date="2015" name="Nature">
        <title>rRNA introns, odd ribosomes, and small enigmatic genomes across a large radiation of phyla.</title>
        <authorList>
            <person name="Brown C.T."/>
            <person name="Hug L.A."/>
            <person name="Thomas B.C."/>
            <person name="Sharon I."/>
            <person name="Castelle C.J."/>
            <person name="Singh A."/>
            <person name="Wilkins M.J."/>
            <person name="Williams K.H."/>
            <person name="Banfield J.F."/>
        </authorList>
    </citation>
    <scope>NUCLEOTIDE SEQUENCE [LARGE SCALE GENOMIC DNA]</scope>
</reference>
<dbReference type="InterPro" id="IPR006073">
    <property type="entry name" value="GTP-bd"/>
</dbReference>
<dbReference type="InterPro" id="IPR005225">
    <property type="entry name" value="Small_GTP-bd"/>
</dbReference>
<dbReference type="InterPro" id="IPR031166">
    <property type="entry name" value="G_ENGA"/>
</dbReference>
<dbReference type="GO" id="GO:0005525">
    <property type="term" value="F:GTP binding"/>
    <property type="evidence" value="ECO:0007669"/>
    <property type="project" value="UniProtKB-UniRule"/>
</dbReference>
<evidence type="ECO:0000256" key="3">
    <source>
        <dbReference type="ARBA" id="ARBA00022517"/>
    </source>
</evidence>
<evidence type="ECO:0000256" key="9">
    <source>
        <dbReference type="PROSITE-ProRule" id="PRU01049"/>
    </source>
</evidence>
<keyword evidence="5 8" id="KW-0547">Nucleotide-binding</keyword>
<name>A0A0G1ZDX7_9BACT</name>